<protein>
    <submittedName>
        <fullName evidence="1">Uncharacterized protein</fullName>
    </submittedName>
</protein>
<dbReference type="AlphaFoldDB" id="A0A9D5QCZ1"/>
<dbReference type="InterPro" id="IPR019694">
    <property type="entry name" value="Phage_HP1_Orf23"/>
</dbReference>
<evidence type="ECO:0000313" key="2">
    <source>
        <dbReference type="Proteomes" id="UP000630660"/>
    </source>
</evidence>
<comment type="caution">
    <text evidence="1">The sequence shown here is derived from an EMBL/GenBank/DDBJ whole genome shotgun (WGS) entry which is preliminary data.</text>
</comment>
<organism evidence="1 2">
    <name type="scientific">candidate division WOR-3 bacterium</name>
    <dbReference type="NCBI Taxonomy" id="2052148"/>
    <lineage>
        <taxon>Bacteria</taxon>
        <taxon>Bacteria division WOR-3</taxon>
    </lineage>
</organism>
<dbReference type="Pfam" id="PF10758">
    <property type="entry name" value="DUF2586"/>
    <property type="match status" value="2"/>
</dbReference>
<name>A0A9D5QCZ1_UNCW3</name>
<proteinExistence type="predicted"/>
<dbReference type="Proteomes" id="UP000630660">
    <property type="component" value="Unassembled WGS sequence"/>
</dbReference>
<accession>A0A9D5QCZ1</accession>
<gene>
    <name evidence="1" type="ORF">GF359_05020</name>
</gene>
<dbReference type="EMBL" id="WJKJ01000162">
    <property type="protein sequence ID" value="MBD3364557.1"/>
    <property type="molecule type" value="Genomic_DNA"/>
</dbReference>
<reference evidence="1" key="1">
    <citation type="submission" date="2019-11" db="EMBL/GenBank/DDBJ databases">
        <title>Microbial mats filling the niche in hypersaline microbial mats.</title>
        <authorList>
            <person name="Wong H.L."/>
            <person name="Macleod F.I."/>
            <person name="White R.A. III"/>
            <person name="Burns B.P."/>
        </authorList>
    </citation>
    <scope>NUCLEOTIDE SEQUENCE</scope>
    <source>
        <strain evidence="1">Bin_327</strain>
    </source>
</reference>
<sequence>MPLKDLPGYYPEVLDGGLGVMPPSLAGLFGVVGVSQKGETDIRFAANADDVVDAYGLGSMTERISDAFASGAWQIGIRRALPTTDGSISAITHKVYGDPDTGGNATTDKGMHTGVTNPYNSRKFRIRIIKGGDISSATYKLSRNDGISWGPETKFTATASGVSKIDIGNGTYIEFTEGSPAEDSFVAGDEYRWSTTEARASTAALEEAIEDILDWADPNTGQGVEYLYVAALPPVTQNKTNIKAFWTSICTKAETLWTQEARPVWVIVDVPSLEDADGCETIDEWITLLNSVSAEYRHVRLCVNAGFALLTGAAGCAYGSMISGTAQPSVASQPQVRPVGGSLAGLAAGAKLHHSVGWVRYMNIPNAVTIYPNHPPATATETGLGGSQTGNLSNYPVIPWTVDFTADGSHITDGGDGKLWDSGGTEVGTIDYATGAYDLGSTPTTCEVTYSYDPKDVMNKVRISLLNDGRFTTLRLWTGYGIRFTDDWLMAPPTSDYFCIRNRRIVDEAVRMVGIANVPYINSPGITEKDMAAYKADLSRPLEAMKITEENTDKPIMDYRLVLTPDENIWSNGIVHAKIEIIPTPTKKKLEATFQLRTKLEE</sequence>
<evidence type="ECO:0000313" key="1">
    <source>
        <dbReference type="EMBL" id="MBD3364557.1"/>
    </source>
</evidence>